<dbReference type="OrthoDB" id="2902611at2"/>
<accession>A0A0V8HPY2</accession>
<dbReference type="InterPro" id="IPR001387">
    <property type="entry name" value="Cro/C1-type_HTH"/>
</dbReference>
<dbReference type="CDD" id="cd00093">
    <property type="entry name" value="HTH_XRE"/>
    <property type="match status" value="1"/>
</dbReference>
<dbReference type="Proteomes" id="UP000181997">
    <property type="component" value="Unassembled WGS sequence"/>
</dbReference>
<proteinExistence type="predicted"/>
<dbReference type="Pfam" id="PF01381">
    <property type="entry name" value="HTH_3"/>
    <property type="match status" value="1"/>
</dbReference>
<dbReference type="EMBL" id="FMAU01000001">
    <property type="protein sequence ID" value="SCB77479.1"/>
    <property type="molecule type" value="Genomic_DNA"/>
</dbReference>
<dbReference type="RefSeq" id="WP_058297320.1">
    <property type="nucleotide sequence ID" value="NZ_FMAU01000001.1"/>
</dbReference>
<keyword evidence="2" id="KW-0238">DNA-binding</keyword>
<evidence type="ECO:0000313" key="2">
    <source>
        <dbReference type="EMBL" id="SCB77479.1"/>
    </source>
</evidence>
<organism evidence="2 3">
    <name type="scientific">[Bacillus] enclensis</name>
    <dbReference type="NCBI Taxonomy" id="1402860"/>
    <lineage>
        <taxon>Bacteria</taxon>
        <taxon>Bacillati</taxon>
        <taxon>Bacillota</taxon>
        <taxon>Bacilli</taxon>
        <taxon>Bacillales</taxon>
        <taxon>Bacillaceae</taxon>
        <taxon>Rossellomorea</taxon>
    </lineage>
</organism>
<dbReference type="Gene3D" id="1.25.40.10">
    <property type="entry name" value="Tetratricopeptide repeat domain"/>
    <property type="match status" value="1"/>
</dbReference>
<reference evidence="3" key="1">
    <citation type="submission" date="2016-08" db="EMBL/GenBank/DDBJ databases">
        <authorList>
            <person name="Varghese N."/>
            <person name="Submissions Spin"/>
        </authorList>
    </citation>
    <scope>NUCLEOTIDE SEQUENCE [LARGE SCALE GENOMIC DNA]</scope>
    <source>
        <strain evidence="3">SGD-1123</strain>
    </source>
</reference>
<dbReference type="AlphaFoldDB" id="A0A0V8HPY2"/>
<dbReference type="SMART" id="SM00530">
    <property type="entry name" value="HTH_XRE"/>
    <property type="match status" value="1"/>
</dbReference>
<gene>
    <name evidence="2" type="ORF">GA0061094_0423</name>
</gene>
<keyword evidence="3" id="KW-1185">Reference proteome</keyword>
<feature type="domain" description="HTH cro/C1-type" evidence="1">
    <location>
        <begin position="14"/>
        <end position="67"/>
    </location>
</feature>
<dbReference type="SUPFAM" id="SSF47413">
    <property type="entry name" value="lambda repressor-like DNA-binding domains"/>
    <property type="match status" value="1"/>
</dbReference>
<name>A0A0V8HPY2_9BACI</name>
<dbReference type="InterPro" id="IPR011990">
    <property type="entry name" value="TPR-like_helical_dom_sf"/>
</dbReference>
<evidence type="ECO:0000259" key="1">
    <source>
        <dbReference type="PROSITE" id="PS50943"/>
    </source>
</evidence>
<dbReference type="InterPro" id="IPR010982">
    <property type="entry name" value="Lambda_DNA-bd_dom_sf"/>
</dbReference>
<sequence>MTKEDFAKFSGEYLKRRRYELGMTQAEFAGIHMSEEGYSKIERGKSVPSALTLCVIYNKTGISMDYIFKEFDIIDQEMKPEKE</sequence>
<protein>
    <submittedName>
        <fullName evidence="2">DNA-binding transcriptional regulator, XRE-family HTH domain</fullName>
    </submittedName>
</protein>
<dbReference type="PROSITE" id="PS50943">
    <property type="entry name" value="HTH_CROC1"/>
    <property type="match status" value="1"/>
</dbReference>
<evidence type="ECO:0000313" key="3">
    <source>
        <dbReference type="Proteomes" id="UP000181997"/>
    </source>
</evidence>
<dbReference type="GO" id="GO:0003677">
    <property type="term" value="F:DNA binding"/>
    <property type="evidence" value="ECO:0007669"/>
    <property type="project" value="UniProtKB-KW"/>
</dbReference>